<protein>
    <submittedName>
        <fullName evidence="2">Uncharacterized protein</fullName>
    </submittedName>
</protein>
<evidence type="ECO:0000313" key="2">
    <source>
        <dbReference type="EMBL" id="KAK8964603.1"/>
    </source>
</evidence>
<proteinExistence type="predicted"/>
<keyword evidence="3" id="KW-1185">Reference proteome</keyword>
<dbReference type="Proteomes" id="UP001412067">
    <property type="component" value="Unassembled WGS sequence"/>
</dbReference>
<sequence>MPVGIFCNLYLLVMVGISWPLEENNAALFFDILAKFKFYLENNNNNKGELSCPQLGFVTKNLSVLYDIESKNSHFKGLLILGKNMHEKSLSLLFTSTQGRVLEHS</sequence>
<evidence type="ECO:0000256" key="1">
    <source>
        <dbReference type="SAM" id="SignalP"/>
    </source>
</evidence>
<gene>
    <name evidence="2" type="ORF">KSP40_PGU001340</name>
</gene>
<organism evidence="2 3">
    <name type="scientific">Platanthera guangdongensis</name>
    <dbReference type="NCBI Taxonomy" id="2320717"/>
    <lineage>
        <taxon>Eukaryota</taxon>
        <taxon>Viridiplantae</taxon>
        <taxon>Streptophyta</taxon>
        <taxon>Embryophyta</taxon>
        <taxon>Tracheophyta</taxon>
        <taxon>Spermatophyta</taxon>
        <taxon>Magnoliopsida</taxon>
        <taxon>Liliopsida</taxon>
        <taxon>Asparagales</taxon>
        <taxon>Orchidaceae</taxon>
        <taxon>Orchidoideae</taxon>
        <taxon>Orchideae</taxon>
        <taxon>Orchidinae</taxon>
        <taxon>Platanthera</taxon>
    </lineage>
</organism>
<comment type="caution">
    <text evidence="2">The sequence shown here is derived from an EMBL/GenBank/DDBJ whole genome shotgun (WGS) entry which is preliminary data.</text>
</comment>
<accession>A0ABR2MKA5</accession>
<feature type="chain" id="PRO_5046342020" evidence="1">
    <location>
        <begin position="21"/>
        <end position="105"/>
    </location>
</feature>
<feature type="signal peptide" evidence="1">
    <location>
        <begin position="1"/>
        <end position="20"/>
    </location>
</feature>
<reference evidence="2 3" key="1">
    <citation type="journal article" date="2022" name="Nat. Plants">
        <title>Genomes of leafy and leafless Platanthera orchids illuminate the evolution of mycoheterotrophy.</title>
        <authorList>
            <person name="Li M.H."/>
            <person name="Liu K.W."/>
            <person name="Li Z."/>
            <person name="Lu H.C."/>
            <person name="Ye Q.L."/>
            <person name="Zhang D."/>
            <person name="Wang J.Y."/>
            <person name="Li Y.F."/>
            <person name="Zhong Z.M."/>
            <person name="Liu X."/>
            <person name="Yu X."/>
            <person name="Liu D.K."/>
            <person name="Tu X.D."/>
            <person name="Liu B."/>
            <person name="Hao Y."/>
            <person name="Liao X.Y."/>
            <person name="Jiang Y.T."/>
            <person name="Sun W.H."/>
            <person name="Chen J."/>
            <person name="Chen Y.Q."/>
            <person name="Ai Y."/>
            <person name="Zhai J.W."/>
            <person name="Wu S.S."/>
            <person name="Zhou Z."/>
            <person name="Hsiao Y.Y."/>
            <person name="Wu W.L."/>
            <person name="Chen Y.Y."/>
            <person name="Lin Y.F."/>
            <person name="Hsu J.L."/>
            <person name="Li C.Y."/>
            <person name="Wang Z.W."/>
            <person name="Zhao X."/>
            <person name="Zhong W.Y."/>
            <person name="Ma X.K."/>
            <person name="Ma L."/>
            <person name="Huang J."/>
            <person name="Chen G.Z."/>
            <person name="Huang M.Z."/>
            <person name="Huang L."/>
            <person name="Peng D.H."/>
            <person name="Luo Y.B."/>
            <person name="Zou S.Q."/>
            <person name="Chen S.P."/>
            <person name="Lan S."/>
            <person name="Tsai W.C."/>
            <person name="Van de Peer Y."/>
            <person name="Liu Z.J."/>
        </authorList>
    </citation>
    <scope>NUCLEOTIDE SEQUENCE [LARGE SCALE GENOMIC DNA]</scope>
    <source>
        <strain evidence="2">Lor288</strain>
    </source>
</reference>
<dbReference type="EMBL" id="JBBWWR010000006">
    <property type="protein sequence ID" value="KAK8964603.1"/>
    <property type="molecule type" value="Genomic_DNA"/>
</dbReference>
<keyword evidence="1" id="KW-0732">Signal</keyword>
<name>A0ABR2MKA5_9ASPA</name>
<evidence type="ECO:0000313" key="3">
    <source>
        <dbReference type="Proteomes" id="UP001412067"/>
    </source>
</evidence>